<dbReference type="RefSeq" id="WP_072889068.1">
    <property type="nucleotide sequence ID" value="NZ_FRAE01000036.1"/>
</dbReference>
<protein>
    <submittedName>
        <fullName evidence="1">Uncharacterized protein</fullName>
    </submittedName>
</protein>
<gene>
    <name evidence="1" type="ORF">SAMN02744037_01704</name>
</gene>
<name>A0A1M6PZI5_9FIRM</name>
<reference evidence="2" key="1">
    <citation type="submission" date="2016-11" db="EMBL/GenBank/DDBJ databases">
        <authorList>
            <person name="Varghese N."/>
            <person name="Submissions S."/>
        </authorList>
    </citation>
    <scope>NUCLEOTIDE SEQUENCE [LARGE SCALE GENOMIC DNA]</scope>
    <source>
        <strain evidence="2">DSM 15518</strain>
    </source>
</reference>
<proteinExistence type="predicted"/>
<keyword evidence="2" id="KW-1185">Reference proteome</keyword>
<dbReference type="EMBL" id="FRAE01000036">
    <property type="protein sequence ID" value="SHK13405.1"/>
    <property type="molecule type" value="Genomic_DNA"/>
</dbReference>
<dbReference type="AlphaFoldDB" id="A0A1M6PZI5"/>
<accession>A0A1M6PZI5</accession>
<dbReference type="Proteomes" id="UP000242497">
    <property type="component" value="Unassembled WGS sequence"/>
</dbReference>
<evidence type="ECO:0000313" key="1">
    <source>
        <dbReference type="EMBL" id="SHK13405.1"/>
    </source>
</evidence>
<evidence type="ECO:0000313" key="2">
    <source>
        <dbReference type="Proteomes" id="UP000242497"/>
    </source>
</evidence>
<dbReference type="OrthoDB" id="1753632at2"/>
<dbReference type="STRING" id="1123349.SAMN02744037_01704"/>
<sequence>MIYKYSYANSNDVLNYNDVEAKVRNALEQYKFIDGVEYDGEYINVVINSELKEAAKANEINLNKAIENLRKTC</sequence>
<organism evidence="1 2">
    <name type="scientific">Tepidibacter formicigenes DSM 15518</name>
    <dbReference type="NCBI Taxonomy" id="1123349"/>
    <lineage>
        <taxon>Bacteria</taxon>
        <taxon>Bacillati</taxon>
        <taxon>Bacillota</taxon>
        <taxon>Clostridia</taxon>
        <taxon>Peptostreptococcales</taxon>
        <taxon>Peptostreptococcaceae</taxon>
        <taxon>Tepidibacter</taxon>
    </lineage>
</organism>